<dbReference type="InterPro" id="IPR007111">
    <property type="entry name" value="NACHT_NTPase"/>
</dbReference>
<dbReference type="Proteomes" id="UP000217199">
    <property type="component" value="Unassembled WGS sequence"/>
</dbReference>
<dbReference type="OrthoDB" id="538223at2759"/>
<feature type="repeat" description="WD" evidence="3">
    <location>
        <begin position="1077"/>
        <end position="1118"/>
    </location>
</feature>
<feature type="repeat" description="WD" evidence="3">
    <location>
        <begin position="1398"/>
        <end position="1439"/>
    </location>
</feature>
<feature type="repeat" description="WD" evidence="3">
    <location>
        <begin position="991"/>
        <end position="1032"/>
    </location>
</feature>
<dbReference type="PANTHER" id="PTHR22847:SF637">
    <property type="entry name" value="WD REPEAT DOMAIN 5B"/>
    <property type="match status" value="1"/>
</dbReference>
<comment type="caution">
    <text evidence="5">The sequence shown here is derived from an EMBL/GenBank/DDBJ whole genome shotgun (WGS) entry which is preliminary data.</text>
</comment>
<dbReference type="STRING" id="2282107.A0A286UEN7"/>
<keyword evidence="2" id="KW-0677">Repeat</keyword>
<accession>A0A286UEN7</accession>
<dbReference type="CDD" id="cd00200">
    <property type="entry name" value="WD40"/>
    <property type="match status" value="2"/>
</dbReference>
<dbReference type="PROSITE" id="PS50294">
    <property type="entry name" value="WD_REPEATS_REGION"/>
    <property type="match status" value="11"/>
</dbReference>
<dbReference type="InParanoid" id="A0A286UEN7"/>
<keyword evidence="5" id="KW-0675">Receptor</keyword>
<feature type="repeat" description="WD" evidence="3">
    <location>
        <begin position="1331"/>
        <end position="1354"/>
    </location>
</feature>
<dbReference type="InterPro" id="IPR015943">
    <property type="entry name" value="WD40/YVTN_repeat-like_dom_sf"/>
</dbReference>
<gene>
    <name evidence="5" type="ORF">PNOK_0644100</name>
</gene>
<evidence type="ECO:0000259" key="4">
    <source>
        <dbReference type="PROSITE" id="PS50837"/>
    </source>
</evidence>
<sequence>MTSSKSEYYSIQVLKCDEADLWKKRWRSKIPQFVSTKNYHPSLLVEFSIGNISQKTCVIKDTSPTWNRSFPLLSSKSSETLSIMIHHDTSTSKSVTIGYGEITLNELLDGDRGKEVSIPLRPSSDPKHKPLGSLLVCLKISNAEECAKLALSNLIIDCGEAVDSSEREIENIDTMIKGAEIVMKSNLPKLFRDAVPTLDALSNAIERITDAHPYLKLAWGITTVIYNVVRNQMKFDGRVKKLVKDIVMAFYIVQDISHIHRQIESLSRLATEIVDFIIQCCIRIREYSLRSFIGRVLKPGDRSEIEDCEETLNNLKENIDSAFNRQDVTINSRRADDDLLRKLENVLNPVHLPGHNRPHCLENTRVSIREEIHDWIQNTTSPNVFLLLGAAGTGKSTISTTIAEEYRGNGSLGCHLFFLRGKSDPTTIIRTIAYNLAVYNQNIAEHIEDALKDRGELISATLDTQFDTFLSIPLHQSHNKSKPIPIVLDALDECGSHQMRATLFRVLRDKLPSLPTNYRFLITSRPEVDIYSLSRSLQPKVAQLEDYNGRQDVRKYIDTNLIEFQQEEMVSFEDEEEMERMGSALGEAANGLFIWASTATQMIKDNIGNYQPTLEKLTSTKSLSLGHLYSVALRDAFSWDDQMKELFCNVFGLILFGKEQMTDEVIDGILGMKKGRTDGMLSCLRALVIYQRGKPIRLYHTSFYDYLTSTETSSEAWYIDEIESKRKIAEQCFVGMDRMLHFNMCHLESSYVADRDVVDFEERVQSYIPSSLYYVCCHWSNHLLDTPYLDGMRDELRRFTYNHLLFWLEVMSLTNTLDTRGGIILTHAISWIGDCDRELFKFLTDFLYQISIFFTPISSSTPHIYMSLLPLSKHDSIFSRHYSKYCGTLSNIKYNGSKLRSACLKQIEGHSLVYSVSFSPDGTQVVSGSEDKTICVWDAASGRLILGPIECDCGVLSVHFSPDGSFIASGLYDGSIKLWNSRDGELLGILFERDVGSIMSIQFSRDGDYIVSGSWGGVIQIWDVKSRKLHKELPKSHSDGVWTVSISNDGRYVASGSSDKTVIIWDILNTPITSIVLRGHTGKVNSVTFAPDGNMVASGSSDGTIRIWDTSNGELVHEIPQFGSDKVISVVYSPDGNHILSGTRYGTIRMWNTSDFSESPKLFQGHVDDIFDISFASNGSRFVSGSADETIRVWDIEGGISDSEGSHKNMNEVISISISRDGQFIASGMLDSTVCIYDTRSGNIVLGPLKGHTGVVYSVTFSPNGSLVASGSQDKQARIWNMEGDSDVLVGPRDDVISVVFSPNGLNVVAGSRDKMIYIWDVKSKSLCFKLIISGSDDCTIRIWDSVSGNMIGNHFEGHVGSVRSVFYSSNDTQVVSLSFDGTISIWDAVTGDIYRVIKQHSDTVTSLAFSPDGKRFLSGYDDQTIRVWDVESGESICDPFVGHSAWVRSIGYFPNGNRFASGSSDGTIRIWSIPKEDVEWSMRKDGWVIGRNKELLIWIPNDLRRSVIIPTCLLTINCPFETKLDFSGHFEGRSWTSGIPSVQ</sequence>
<feature type="repeat" description="WD" evidence="3">
    <location>
        <begin position="913"/>
        <end position="947"/>
    </location>
</feature>
<dbReference type="SUPFAM" id="SSF52540">
    <property type="entry name" value="P-loop containing nucleoside triphosphate hydrolases"/>
    <property type="match status" value="1"/>
</dbReference>
<feature type="domain" description="NACHT" evidence="4">
    <location>
        <begin position="383"/>
        <end position="526"/>
    </location>
</feature>
<feature type="repeat" description="WD" evidence="3">
    <location>
        <begin position="1289"/>
        <end position="1324"/>
    </location>
</feature>
<dbReference type="InterPro" id="IPR001680">
    <property type="entry name" value="WD40_rpt"/>
</dbReference>
<dbReference type="Gene3D" id="2.60.40.150">
    <property type="entry name" value="C2 domain"/>
    <property type="match status" value="1"/>
</dbReference>
<reference evidence="5 6" key="1">
    <citation type="journal article" date="2017" name="Mol. Ecol.">
        <title>Comparative and population genomic landscape of Phellinus noxius: A hypervariable fungus causing root rot in trees.</title>
        <authorList>
            <person name="Chung C.L."/>
            <person name="Lee T.J."/>
            <person name="Akiba M."/>
            <person name="Lee H.H."/>
            <person name="Kuo T.H."/>
            <person name="Liu D."/>
            <person name="Ke H.M."/>
            <person name="Yokoi T."/>
            <person name="Roa M.B."/>
            <person name="Lu M.J."/>
            <person name="Chang Y.Y."/>
            <person name="Ann P.J."/>
            <person name="Tsai J.N."/>
            <person name="Chen C.Y."/>
            <person name="Tzean S.S."/>
            <person name="Ota Y."/>
            <person name="Hattori T."/>
            <person name="Sahashi N."/>
            <person name="Liou R.F."/>
            <person name="Kikuchi T."/>
            <person name="Tsai I.J."/>
        </authorList>
    </citation>
    <scope>NUCLEOTIDE SEQUENCE [LARGE SCALE GENOMIC DNA]</scope>
    <source>
        <strain evidence="5 6">FFPRI411160</strain>
    </source>
</reference>
<keyword evidence="1 3" id="KW-0853">WD repeat</keyword>
<dbReference type="InterPro" id="IPR019775">
    <property type="entry name" value="WD40_repeat_CS"/>
</dbReference>
<keyword evidence="6" id="KW-1185">Reference proteome</keyword>
<dbReference type="InterPro" id="IPR035892">
    <property type="entry name" value="C2_domain_sf"/>
</dbReference>
<dbReference type="PRINTS" id="PR00320">
    <property type="entry name" value="GPROTEINBRPT"/>
</dbReference>
<dbReference type="GO" id="GO:1990234">
    <property type="term" value="C:transferase complex"/>
    <property type="evidence" value="ECO:0007669"/>
    <property type="project" value="UniProtKB-ARBA"/>
</dbReference>
<dbReference type="Pfam" id="PF24883">
    <property type="entry name" value="NPHP3_N"/>
    <property type="match status" value="1"/>
</dbReference>
<evidence type="ECO:0000256" key="2">
    <source>
        <dbReference type="ARBA" id="ARBA00022737"/>
    </source>
</evidence>
<evidence type="ECO:0000256" key="1">
    <source>
        <dbReference type="ARBA" id="ARBA00022574"/>
    </source>
</evidence>
<dbReference type="Pfam" id="PF00168">
    <property type="entry name" value="C2"/>
    <property type="match status" value="1"/>
</dbReference>
<protein>
    <submittedName>
        <fullName evidence="5">Nucleotide-binding-oligomerization-domain like receptor</fullName>
    </submittedName>
</protein>
<dbReference type="Gene3D" id="2.130.10.10">
    <property type="entry name" value="YVTN repeat-like/Quinoprotein amine dehydrogenase"/>
    <property type="match status" value="5"/>
</dbReference>
<dbReference type="PROSITE" id="PS50082">
    <property type="entry name" value="WD_REPEATS_2"/>
    <property type="match status" value="13"/>
</dbReference>
<dbReference type="SUPFAM" id="SSF49562">
    <property type="entry name" value="C2 domain (Calcium/lipid-binding domain, CaLB)"/>
    <property type="match status" value="1"/>
</dbReference>
<evidence type="ECO:0000256" key="3">
    <source>
        <dbReference type="PROSITE-ProRule" id="PRU00221"/>
    </source>
</evidence>
<feature type="repeat" description="WD" evidence="3">
    <location>
        <begin position="1163"/>
        <end position="1197"/>
    </location>
</feature>
<dbReference type="PANTHER" id="PTHR22847">
    <property type="entry name" value="WD40 REPEAT PROTEIN"/>
    <property type="match status" value="1"/>
</dbReference>
<organism evidence="5 6">
    <name type="scientific">Pyrrhoderma noxium</name>
    <dbReference type="NCBI Taxonomy" id="2282107"/>
    <lineage>
        <taxon>Eukaryota</taxon>
        <taxon>Fungi</taxon>
        <taxon>Dikarya</taxon>
        <taxon>Basidiomycota</taxon>
        <taxon>Agaricomycotina</taxon>
        <taxon>Agaricomycetes</taxon>
        <taxon>Hymenochaetales</taxon>
        <taxon>Hymenochaetaceae</taxon>
        <taxon>Pyrrhoderma</taxon>
    </lineage>
</organism>
<evidence type="ECO:0000313" key="6">
    <source>
        <dbReference type="Proteomes" id="UP000217199"/>
    </source>
</evidence>
<dbReference type="EMBL" id="NBII01000006">
    <property type="protein sequence ID" value="PAV17955.1"/>
    <property type="molecule type" value="Genomic_DNA"/>
</dbReference>
<dbReference type="InterPro" id="IPR027417">
    <property type="entry name" value="P-loop_NTPase"/>
</dbReference>
<feature type="repeat" description="WD" evidence="3">
    <location>
        <begin position="1249"/>
        <end position="1290"/>
    </location>
</feature>
<dbReference type="Pfam" id="PF00400">
    <property type="entry name" value="WD40"/>
    <property type="match status" value="14"/>
</dbReference>
<dbReference type="PROSITE" id="PS00678">
    <property type="entry name" value="WD_REPEATS_1"/>
    <property type="match status" value="6"/>
</dbReference>
<dbReference type="Gene3D" id="3.40.50.300">
    <property type="entry name" value="P-loop containing nucleotide triphosphate hydrolases"/>
    <property type="match status" value="1"/>
</dbReference>
<feature type="repeat" description="WD" evidence="3">
    <location>
        <begin position="1441"/>
        <end position="1474"/>
    </location>
</feature>
<dbReference type="InterPro" id="IPR000008">
    <property type="entry name" value="C2_dom"/>
</dbReference>
<feature type="repeat" description="WD" evidence="3">
    <location>
        <begin position="1034"/>
        <end position="1067"/>
    </location>
</feature>
<feature type="repeat" description="WD" evidence="3">
    <location>
        <begin position="1124"/>
        <end position="1152"/>
    </location>
</feature>
<dbReference type="InterPro" id="IPR020472">
    <property type="entry name" value="WD40_PAC1"/>
</dbReference>
<dbReference type="SMART" id="SM00320">
    <property type="entry name" value="WD40"/>
    <property type="match status" value="13"/>
</dbReference>
<feature type="repeat" description="WD" evidence="3">
    <location>
        <begin position="955"/>
        <end position="989"/>
    </location>
</feature>
<evidence type="ECO:0000313" key="5">
    <source>
        <dbReference type="EMBL" id="PAV17955.1"/>
    </source>
</evidence>
<dbReference type="InterPro" id="IPR036322">
    <property type="entry name" value="WD40_repeat_dom_sf"/>
</dbReference>
<proteinExistence type="predicted"/>
<dbReference type="InterPro" id="IPR056884">
    <property type="entry name" value="NPHP3-like_N"/>
</dbReference>
<dbReference type="SUPFAM" id="SSF50978">
    <property type="entry name" value="WD40 repeat-like"/>
    <property type="match status" value="3"/>
</dbReference>
<feature type="repeat" description="WD" evidence="3">
    <location>
        <begin position="1356"/>
        <end position="1397"/>
    </location>
</feature>
<name>A0A286UEN7_9AGAM</name>
<dbReference type="PROSITE" id="PS50837">
    <property type="entry name" value="NACHT"/>
    <property type="match status" value="1"/>
</dbReference>